<accession>A0ABP0JJ34</accession>
<feature type="non-terminal residue" evidence="2">
    <location>
        <position position="71"/>
    </location>
</feature>
<evidence type="ECO:0000313" key="3">
    <source>
        <dbReference type="Proteomes" id="UP001642464"/>
    </source>
</evidence>
<feature type="non-terminal residue" evidence="2">
    <location>
        <position position="1"/>
    </location>
</feature>
<evidence type="ECO:0000256" key="1">
    <source>
        <dbReference type="SAM" id="MobiDB-lite"/>
    </source>
</evidence>
<keyword evidence="3" id="KW-1185">Reference proteome</keyword>
<evidence type="ECO:0000313" key="2">
    <source>
        <dbReference type="EMBL" id="CAK9014301.1"/>
    </source>
</evidence>
<name>A0ABP0JJ34_9DINO</name>
<dbReference type="Proteomes" id="UP001642464">
    <property type="component" value="Unassembled WGS sequence"/>
</dbReference>
<proteinExistence type="predicted"/>
<protein>
    <submittedName>
        <fullName evidence="2">Uncharacterized protein</fullName>
    </submittedName>
</protein>
<gene>
    <name evidence="2" type="ORF">SCF082_LOCUS12282</name>
</gene>
<dbReference type="EMBL" id="CAXAMM010007465">
    <property type="protein sequence ID" value="CAK9014301.1"/>
    <property type="molecule type" value="Genomic_DNA"/>
</dbReference>
<comment type="caution">
    <text evidence="2">The sequence shown here is derived from an EMBL/GenBank/DDBJ whole genome shotgun (WGS) entry which is preliminary data.</text>
</comment>
<sequence>HRHRPGRGFLRERNESPEGSGGLPRGTRRKIVGEHAKGPPGECWSGRRGTAGQPHRGEVLPSGTPEEDLGP</sequence>
<reference evidence="2 3" key="1">
    <citation type="submission" date="2024-02" db="EMBL/GenBank/DDBJ databases">
        <authorList>
            <person name="Chen Y."/>
            <person name="Shah S."/>
            <person name="Dougan E. K."/>
            <person name="Thang M."/>
            <person name="Chan C."/>
        </authorList>
    </citation>
    <scope>NUCLEOTIDE SEQUENCE [LARGE SCALE GENOMIC DNA]</scope>
</reference>
<organism evidence="2 3">
    <name type="scientific">Durusdinium trenchii</name>
    <dbReference type="NCBI Taxonomy" id="1381693"/>
    <lineage>
        <taxon>Eukaryota</taxon>
        <taxon>Sar</taxon>
        <taxon>Alveolata</taxon>
        <taxon>Dinophyceae</taxon>
        <taxon>Suessiales</taxon>
        <taxon>Symbiodiniaceae</taxon>
        <taxon>Durusdinium</taxon>
    </lineage>
</organism>
<feature type="region of interest" description="Disordered" evidence="1">
    <location>
        <begin position="1"/>
        <end position="71"/>
    </location>
</feature>